<dbReference type="GO" id="GO:0005634">
    <property type="term" value="C:nucleus"/>
    <property type="evidence" value="ECO:0007669"/>
    <property type="project" value="TreeGrafter"/>
</dbReference>
<dbReference type="AlphaFoldDB" id="A0A0N4Y3J9"/>
<dbReference type="GO" id="GO:0035861">
    <property type="term" value="C:site of double-strand break"/>
    <property type="evidence" value="ECO:0007669"/>
    <property type="project" value="TreeGrafter"/>
</dbReference>
<dbReference type="GO" id="GO:0006303">
    <property type="term" value="P:double-strand break repair via nonhomologous end joining"/>
    <property type="evidence" value="ECO:0007669"/>
    <property type="project" value="TreeGrafter"/>
</dbReference>
<name>A0A0N4Y3J9_NIPBR</name>
<protein>
    <submittedName>
        <fullName evidence="4">HTH_48 domain-containing protein</fullName>
    </submittedName>
</protein>
<dbReference type="PANTHER" id="PTHR46060:SF2">
    <property type="entry name" value="HISTONE-LYSINE N-METHYLTRANSFERASE SETMAR"/>
    <property type="match status" value="1"/>
</dbReference>
<dbReference type="PANTHER" id="PTHR46060">
    <property type="entry name" value="MARINER MOS1 TRANSPOSASE-LIKE PROTEIN"/>
    <property type="match status" value="1"/>
</dbReference>
<dbReference type="GO" id="GO:0042800">
    <property type="term" value="F:histone H3K4 methyltransferase activity"/>
    <property type="evidence" value="ECO:0007669"/>
    <property type="project" value="TreeGrafter"/>
</dbReference>
<feature type="domain" description="Mos1 transposase HTH" evidence="1">
    <location>
        <begin position="3"/>
        <end position="52"/>
    </location>
</feature>
<evidence type="ECO:0000313" key="4">
    <source>
        <dbReference type="WBParaSite" id="NBR_0001039401-mRNA-1"/>
    </source>
</evidence>
<dbReference type="GO" id="GO:0000793">
    <property type="term" value="C:condensed chromosome"/>
    <property type="evidence" value="ECO:0007669"/>
    <property type="project" value="TreeGrafter"/>
</dbReference>
<reference evidence="2 3" key="2">
    <citation type="submission" date="2018-11" db="EMBL/GenBank/DDBJ databases">
        <authorList>
            <consortium name="Pathogen Informatics"/>
        </authorList>
    </citation>
    <scope>NUCLEOTIDE SEQUENCE [LARGE SCALE GENOMIC DNA]</scope>
</reference>
<organism evidence="4">
    <name type="scientific">Nippostrongylus brasiliensis</name>
    <name type="common">Rat hookworm</name>
    <dbReference type="NCBI Taxonomy" id="27835"/>
    <lineage>
        <taxon>Eukaryota</taxon>
        <taxon>Metazoa</taxon>
        <taxon>Ecdysozoa</taxon>
        <taxon>Nematoda</taxon>
        <taxon>Chromadorea</taxon>
        <taxon>Rhabditida</taxon>
        <taxon>Rhabditina</taxon>
        <taxon>Rhabditomorpha</taxon>
        <taxon>Strongyloidea</taxon>
        <taxon>Heligmosomidae</taxon>
        <taxon>Nippostrongylus</taxon>
    </lineage>
</organism>
<dbReference type="Gene3D" id="1.10.10.10">
    <property type="entry name" value="Winged helix-like DNA-binding domain superfamily/Winged helix DNA-binding domain"/>
    <property type="match status" value="1"/>
</dbReference>
<dbReference type="InterPro" id="IPR036397">
    <property type="entry name" value="RNaseH_sf"/>
</dbReference>
<dbReference type="GO" id="GO:0000729">
    <property type="term" value="P:DNA double-strand break processing"/>
    <property type="evidence" value="ECO:0007669"/>
    <property type="project" value="TreeGrafter"/>
</dbReference>
<dbReference type="GO" id="GO:0044774">
    <property type="term" value="P:mitotic DNA integrity checkpoint signaling"/>
    <property type="evidence" value="ECO:0007669"/>
    <property type="project" value="TreeGrafter"/>
</dbReference>
<evidence type="ECO:0000259" key="1">
    <source>
        <dbReference type="Pfam" id="PF17906"/>
    </source>
</evidence>
<proteinExistence type="predicted"/>
<dbReference type="GO" id="GO:0015074">
    <property type="term" value="P:DNA integration"/>
    <property type="evidence" value="ECO:0007669"/>
    <property type="project" value="TreeGrafter"/>
</dbReference>
<evidence type="ECO:0000313" key="2">
    <source>
        <dbReference type="EMBL" id="VDL73984.1"/>
    </source>
</evidence>
<dbReference type="Pfam" id="PF17906">
    <property type="entry name" value="HTH_48"/>
    <property type="match status" value="1"/>
</dbReference>
<dbReference type="InterPro" id="IPR036388">
    <property type="entry name" value="WH-like_DNA-bd_sf"/>
</dbReference>
<dbReference type="InterPro" id="IPR052709">
    <property type="entry name" value="Transposase-MT_Hybrid"/>
</dbReference>
<dbReference type="EMBL" id="UYSL01020309">
    <property type="protein sequence ID" value="VDL73984.1"/>
    <property type="molecule type" value="Genomic_DNA"/>
</dbReference>
<dbReference type="InterPro" id="IPR041426">
    <property type="entry name" value="Mos1_HTH"/>
</dbReference>
<dbReference type="GO" id="GO:0031297">
    <property type="term" value="P:replication fork processing"/>
    <property type="evidence" value="ECO:0007669"/>
    <property type="project" value="TreeGrafter"/>
</dbReference>
<accession>A0A0N4Y3J9</accession>
<dbReference type="GO" id="GO:0003697">
    <property type="term" value="F:single-stranded DNA binding"/>
    <property type="evidence" value="ECO:0007669"/>
    <property type="project" value="TreeGrafter"/>
</dbReference>
<reference evidence="4" key="1">
    <citation type="submission" date="2017-02" db="UniProtKB">
        <authorList>
            <consortium name="WormBaseParasite"/>
        </authorList>
    </citation>
    <scope>IDENTIFICATION</scope>
</reference>
<sequence>MNRRDYRVIMAYEFKLGHSAAEAARNLSIAFTMDCPCERTVQLWFKKFACGDFGLGEKAGRGRRASLDDEDLRAAVEANPETNTRTLAADLGVHHTTIGRHLAKIVKVKKMSKWIPHELTEEQRLKRYDICSNHLIRLRSDPFVGRFVTVDEKWVM</sequence>
<dbReference type="GO" id="GO:0044547">
    <property type="term" value="F:DNA topoisomerase binding"/>
    <property type="evidence" value="ECO:0007669"/>
    <property type="project" value="TreeGrafter"/>
</dbReference>
<dbReference type="OMA" id="QPARNIN"/>
<dbReference type="Proteomes" id="UP000271162">
    <property type="component" value="Unassembled WGS sequence"/>
</dbReference>
<evidence type="ECO:0000313" key="3">
    <source>
        <dbReference type="Proteomes" id="UP000271162"/>
    </source>
</evidence>
<dbReference type="Gene3D" id="3.30.420.10">
    <property type="entry name" value="Ribonuclease H-like superfamily/Ribonuclease H"/>
    <property type="match status" value="1"/>
</dbReference>
<dbReference type="Gene3D" id="1.10.10.1450">
    <property type="match status" value="1"/>
</dbReference>
<dbReference type="GO" id="GO:0000014">
    <property type="term" value="F:single-stranded DNA endodeoxyribonuclease activity"/>
    <property type="evidence" value="ECO:0007669"/>
    <property type="project" value="TreeGrafter"/>
</dbReference>
<keyword evidence="3" id="KW-1185">Reference proteome</keyword>
<dbReference type="WBParaSite" id="NBR_0001039401-mRNA-1">
    <property type="protein sequence ID" value="NBR_0001039401-mRNA-1"/>
    <property type="gene ID" value="NBR_0001039401"/>
</dbReference>
<dbReference type="GO" id="GO:0003690">
    <property type="term" value="F:double-stranded DNA binding"/>
    <property type="evidence" value="ECO:0007669"/>
    <property type="project" value="TreeGrafter"/>
</dbReference>
<dbReference type="GO" id="GO:0046975">
    <property type="term" value="F:histone H3K36 methyltransferase activity"/>
    <property type="evidence" value="ECO:0007669"/>
    <property type="project" value="TreeGrafter"/>
</dbReference>
<dbReference type="STRING" id="27835.A0A0N4Y3J9"/>
<gene>
    <name evidence="2" type="ORF">NBR_LOCUS10395</name>
</gene>